<evidence type="ECO:0000256" key="1">
    <source>
        <dbReference type="ARBA" id="ARBA00009227"/>
    </source>
</evidence>
<dbReference type="Gene3D" id="3.40.800.10">
    <property type="entry name" value="Ureohydrolase domain"/>
    <property type="match status" value="1"/>
</dbReference>
<dbReference type="GO" id="GO:0046872">
    <property type="term" value="F:metal ion binding"/>
    <property type="evidence" value="ECO:0007669"/>
    <property type="project" value="UniProtKB-KW"/>
</dbReference>
<dbReference type="InterPro" id="IPR006035">
    <property type="entry name" value="Ureohydrolase"/>
</dbReference>
<dbReference type="Pfam" id="PF00491">
    <property type="entry name" value="Arginase"/>
    <property type="match status" value="1"/>
</dbReference>
<dbReference type="GO" id="GO:0008783">
    <property type="term" value="F:agmatinase activity"/>
    <property type="evidence" value="ECO:0007669"/>
    <property type="project" value="UniProtKB-EC"/>
</dbReference>
<name>A0A7J2THS7_ARCFL</name>
<feature type="binding site" evidence="4">
    <location>
        <position position="124"/>
    </location>
    <ligand>
        <name>Mn(2+)</name>
        <dbReference type="ChEBI" id="CHEBI:29035"/>
        <label>2</label>
    </ligand>
</feature>
<evidence type="ECO:0000256" key="4">
    <source>
        <dbReference type="PIRSR" id="PIRSR036979-1"/>
    </source>
</evidence>
<feature type="binding site" evidence="4">
    <location>
        <position position="202"/>
    </location>
    <ligand>
        <name>Mn(2+)</name>
        <dbReference type="ChEBI" id="CHEBI:29035"/>
        <label>1</label>
    </ligand>
</feature>
<dbReference type="PANTHER" id="PTHR11358:SF26">
    <property type="entry name" value="GUANIDINO ACID HYDROLASE, MITOCHONDRIAL"/>
    <property type="match status" value="1"/>
</dbReference>
<keyword evidence="3 5" id="KW-0378">Hydrolase</keyword>
<proteinExistence type="inferred from homology"/>
<dbReference type="InterPro" id="IPR020855">
    <property type="entry name" value="Ureohydrolase_Mn_BS"/>
</dbReference>
<dbReference type="InterPro" id="IPR005925">
    <property type="entry name" value="Agmatinase-rel"/>
</dbReference>
<dbReference type="PROSITE" id="PS51409">
    <property type="entry name" value="ARGINASE_2"/>
    <property type="match status" value="1"/>
</dbReference>
<evidence type="ECO:0000256" key="5">
    <source>
        <dbReference type="RuleBase" id="RU003684"/>
    </source>
</evidence>
<dbReference type="NCBIfam" id="TIGR01230">
    <property type="entry name" value="agmatinase"/>
    <property type="match status" value="1"/>
</dbReference>
<comment type="caution">
    <text evidence="6">The sequence shown here is derived from an EMBL/GenBank/DDBJ whole genome shotgun (WGS) entry which is preliminary data.</text>
</comment>
<keyword evidence="2 4" id="KW-0479">Metal-binding</keyword>
<dbReference type="AlphaFoldDB" id="A0A7J2THS7"/>
<accession>A0A7J2THS7</accession>
<protein>
    <submittedName>
        <fullName evidence="6">Agmatinase</fullName>
        <ecNumber evidence="6">3.5.3.11</ecNumber>
    </submittedName>
</protein>
<comment type="similarity">
    <text evidence="1">Belongs to the arginase family. Agmatinase subfamily.</text>
</comment>
<keyword evidence="4" id="KW-0464">Manganese</keyword>
<comment type="cofactor">
    <cofactor evidence="4">
        <name>Mn(2+)</name>
        <dbReference type="ChEBI" id="CHEBI:29035"/>
    </cofactor>
    <text evidence="4">Binds 2 manganese ions per subunit.</text>
</comment>
<evidence type="ECO:0000256" key="3">
    <source>
        <dbReference type="ARBA" id="ARBA00022801"/>
    </source>
</evidence>
<evidence type="ECO:0000313" key="6">
    <source>
        <dbReference type="EMBL" id="HEH35180.1"/>
    </source>
</evidence>
<organism evidence="6">
    <name type="scientific">Archaeoglobus fulgidus</name>
    <dbReference type="NCBI Taxonomy" id="2234"/>
    <lineage>
        <taxon>Archaea</taxon>
        <taxon>Methanobacteriati</taxon>
        <taxon>Methanobacteriota</taxon>
        <taxon>Archaeoglobi</taxon>
        <taxon>Archaeoglobales</taxon>
        <taxon>Archaeoglobaceae</taxon>
        <taxon>Archaeoglobus</taxon>
    </lineage>
</organism>
<sequence>MHIDSYFSISNSKIDEADYVIYGIPYDATQSFKPGSRFAPNAIREASWNLESYSQFFSFDLSLAKICDAGNIFCDGSFFEIGKRVEEFLSKVKGIPIALGGEHSISVLTTKKFKKSCFLVFDAHFDLRDEFDGSKFNHACTSRRIFEEGFEVIILGVRSGSREEREFADRNGIVYRFSWNLEKASEVIEILESYDRIYLSIDVDAFDPCFAPGVSTPEPFGLNPAIILPIFSEISERVVAMDIVEVVPDENKITQTLAAKVIFEFIASRESGK</sequence>
<evidence type="ECO:0000256" key="2">
    <source>
        <dbReference type="ARBA" id="ARBA00022723"/>
    </source>
</evidence>
<feature type="binding site" evidence="4">
    <location>
        <position position="103"/>
    </location>
    <ligand>
        <name>Mn(2+)</name>
        <dbReference type="ChEBI" id="CHEBI:29035"/>
        <label>1</label>
    </ligand>
</feature>
<dbReference type="PROSITE" id="PS01053">
    <property type="entry name" value="ARGINASE_1"/>
    <property type="match status" value="1"/>
</dbReference>
<dbReference type="SUPFAM" id="SSF52768">
    <property type="entry name" value="Arginase/deacetylase"/>
    <property type="match status" value="1"/>
</dbReference>
<dbReference type="EC" id="3.5.3.11" evidence="6"/>
<dbReference type="CDD" id="cd11593">
    <property type="entry name" value="Agmatinase-like_2"/>
    <property type="match status" value="1"/>
</dbReference>
<dbReference type="PANTHER" id="PTHR11358">
    <property type="entry name" value="ARGINASE/AGMATINASE"/>
    <property type="match status" value="1"/>
</dbReference>
<dbReference type="GO" id="GO:0033389">
    <property type="term" value="P:putrescine biosynthetic process from arginine, via agmatine"/>
    <property type="evidence" value="ECO:0007669"/>
    <property type="project" value="TreeGrafter"/>
</dbReference>
<feature type="binding site" evidence="4">
    <location>
        <position position="126"/>
    </location>
    <ligand>
        <name>Mn(2+)</name>
        <dbReference type="ChEBI" id="CHEBI:29035"/>
        <label>2</label>
    </ligand>
</feature>
<reference evidence="6" key="1">
    <citation type="journal article" date="2020" name="mSystems">
        <title>Genome- and Community-Level Interaction Insights into Carbon Utilization and Element Cycling Functions of Hydrothermarchaeota in Hydrothermal Sediment.</title>
        <authorList>
            <person name="Zhou Z."/>
            <person name="Liu Y."/>
            <person name="Xu W."/>
            <person name="Pan J."/>
            <person name="Luo Z.H."/>
            <person name="Li M."/>
        </authorList>
    </citation>
    <scope>NUCLEOTIDE SEQUENCE [LARGE SCALE GENOMIC DNA]</scope>
    <source>
        <strain evidence="6">SpSt-26</strain>
    </source>
</reference>
<feature type="binding site" evidence="4">
    <location>
        <position position="122"/>
    </location>
    <ligand>
        <name>Mn(2+)</name>
        <dbReference type="ChEBI" id="CHEBI:29035"/>
        <label>1</label>
    </ligand>
</feature>
<gene>
    <name evidence="6" type="primary">speB</name>
    <name evidence="6" type="ORF">ENP88_03300</name>
</gene>
<dbReference type="PIRSF" id="PIRSF036979">
    <property type="entry name" value="Arginase"/>
    <property type="match status" value="1"/>
</dbReference>
<dbReference type="EMBL" id="DSLA01000053">
    <property type="protein sequence ID" value="HEH35180.1"/>
    <property type="molecule type" value="Genomic_DNA"/>
</dbReference>
<feature type="binding site" evidence="4">
    <location>
        <position position="204"/>
    </location>
    <ligand>
        <name>Mn(2+)</name>
        <dbReference type="ChEBI" id="CHEBI:29035"/>
        <label>1</label>
    </ligand>
</feature>
<dbReference type="InterPro" id="IPR023696">
    <property type="entry name" value="Ureohydrolase_dom_sf"/>
</dbReference>